<dbReference type="GO" id="GO:0003677">
    <property type="term" value="F:DNA binding"/>
    <property type="evidence" value="ECO:0007669"/>
    <property type="project" value="UniProtKB-KW"/>
</dbReference>
<sequence>MTERKEKEANSVFVGRRPTMNYVMATMMILNKGEDCTVKARGRAISHAVDVCEILRNRFLKGTEYKDIRLSTEVLEGENGQSNNVSSIEIVLAPPK</sequence>
<gene>
    <name evidence="7" type="ORF">S01H1_04507</name>
</gene>
<dbReference type="PIRSF" id="PIRSF028732">
    <property type="entry name" value="Alba"/>
    <property type="match status" value="1"/>
</dbReference>
<evidence type="ECO:0000313" key="7">
    <source>
        <dbReference type="EMBL" id="GAF84716.1"/>
    </source>
</evidence>
<accession>X0TBL1</accession>
<comment type="subcellular location">
    <subcellularLocation>
        <location evidence="1">Chromosome</location>
    </subcellularLocation>
    <subcellularLocation>
        <location evidence="2">Cytoplasm</location>
    </subcellularLocation>
</comment>
<dbReference type="NCBIfam" id="TIGR00285">
    <property type="entry name" value="DNA-binding protein Alba"/>
    <property type="match status" value="1"/>
</dbReference>
<name>X0TBL1_9ZZZZ</name>
<protein>
    <recommendedName>
        <fullName evidence="6">DNA/RNA-binding protein Alba-like domain-containing protein</fullName>
    </recommendedName>
</protein>
<dbReference type="HAMAP" id="MF_01122">
    <property type="entry name" value="AlbA"/>
    <property type="match status" value="1"/>
</dbReference>
<evidence type="ECO:0000256" key="4">
    <source>
        <dbReference type="ARBA" id="ARBA00022490"/>
    </source>
</evidence>
<evidence type="ECO:0000256" key="1">
    <source>
        <dbReference type="ARBA" id="ARBA00004286"/>
    </source>
</evidence>
<dbReference type="Gene3D" id="3.30.110.20">
    <property type="entry name" value="Alba-like domain"/>
    <property type="match status" value="1"/>
</dbReference>
<dbReference type="AlphaFoldDB" id="X0TBL1"/>
<dbReference type="GO" id="GO:0005737">
    <property type="term" value="C:cytoplasm"/>
    <property type="evidence" value="ECO:0007669"/>
    <property type="project" value="UniProtKB-SubCell"/>
</dbReference>
<evidence type="ECO:0000259" key="6">
    <source>
        <dbReference type="Pfam" id="PF01918"/>
    </source>
</evidence>
<dbReference type="GO" id="GO:0003723">
    <property type="term" value="F:RNA binding"/>
    <property type="evidence" value="ECO:0007669"/>
    <property type="project" value="InterPro"/>
</dbReference>
<dbReference type="InterPro" id="IPR036882">
    <property type="entry name" value="Alba-like_dom_sf"/>
</dbReference>
<evidence type="ECO:0000256" key="3">
    <source>
        <dbReference type="ARBA" id="ARBA00022454"/>
    </source>
</evidence>
<evidence type="ECO:0000256" key="2">
    <source>
        <dbReference type="ARBA" id="ARBA00004496"/>
    </source>
</evidence>
<dbReference type="EMBL" id="BARS01002378">
    <property type="protein sequence ID" value="GAF84716.1"/>
    <property type="molecule type" value="Genomic_DNA"/>
</dbReference>
<dbReference type="GO" id="GO:0005694">
    <property type="term" value="C:chromosome"/>
    <property type="evidence" value="ECO:0007669"/>
    <property type="project" value="UniProtKB-SubCell"/>
</dbReference>
<reference evidence="7" key="1">
    <citation type="journal article" date="2014" name="Front. Microbiol.">
        <title>High frequency of phylogenetically diverse reductive dehalogenase-homologous genes in deep subseafloor sedimentary metagenomes.</title>
        <authorList>
            <person name="Kawai M."/>
            <person name="Futagami T."/>
            <person name="Toyoda A."/>
            <person name="Takaki Y."/>
            <person name="Nishi S."/>
            <person name="Hori S."/>
            <person name="Arai W."/>
            <person name="Tsubouchi T."/>
            <person name="Morono Y."/>
            <person name="Uchiyama I."/>
            <person name="Ito T."/>
            <person name="Fujiyama A."/>
            <person name="Inagaki F."/>
            <person name="Takami H."/>
        </authorList>
    </citation>
    <scope>NUCLEOTIDE SEQUENCE</scope>
    <source>
        <strain evidence="7">Expedition CK06-06</strain>
    </source>
</reference>
<feature type="domain" description="DNA/RNA-binding protein Alba-like" evidence="6">
    <location>
        <begin position="10"/>
        <end position="71"/>
    </location>
</feature>
<dbReference type="NCBIfam" id="NF003088">
    <property type="entry name" value="PRK04015.1"/>
    <property type="match status" value="1"/>
</dbReference>
<proteinExistence type="inferred from homology"/>
<keyword evidence="5" id="KW-0238">DNA-binding</keyword>
<keyword evidence="3" id="KW-0158">Chromosome</keyword>
<dbReference type="SUPFAM" id="SSF82704">
    <property type="entry name" value="AlbA-like"/>
    <property type="match status" value="1"/>
</dbReference>
<comment type="caution">
    <text evidence="7">The sequence shown here is derived from an EMBL/GenBank/DDBJ whole genome shotgun (WGS) entry which is preliminary data.</text>
</comment>
<organism evidence="7">
    <name type="scientific">marine sediment metagenome</name>
    <dbReference type="NCBI Taxonomy" id="412755"/>
    <lineage>
        <taxon>unclassified sequences</taxon>
        <taxon>metagenomes</taxon>
        <taxon>ecological metagenomes</taxon>
    </lineage>
</organism>
<keyword evidence="4" id="KW-0963">Cytoplasm</keyword>
<dbReference type="Pfam" id="PF01918">
    <property type="entry name" value="Alba"/>
    <property type="match status" value="1"/>
</dbReference>
<dbReference type="InterPro" id="IPR002775">
    <property type="entry name" value="DNA/RNA-bd_Alba-like"/>
</dbReference>
<dbReference type="InterPro" id="IPR013795">
    <property type="entry name" value="DNA/RNA-bd_Alba"/>
</dbReference>
<evidence type="ECO:0000256" key="5">
    <source>
        <dbReference type="ARBA" id="ARBA00023125"/>
    </source>
</evidence>